<dbReference type="InterPro" id="IPR001138">
    <property type="entry name" value="Zn2Cys6_DnaBD"/>
</dbReference>
<dbReference type="VEuPathDB" id="FungiDB:B9J08_003712"/>
<reference evidence="4" key="1">
    <citation type="journal article" date="2015" name="BMC Genomics">
        <title>Draft genome of a commonly misdiagnosed multidrug resistant pathogen Candida auris.</title>
        <authorList>
            <person name="Chatterjee S."/>
            <person name="Alampalli S.V."/>
            <person name="Nageshan R.K."/>
            <person name="Chettiar S.T."/>
            <person name="Joshi S."/>
            <person name="Tatu U.S."/>
        </authorList>
    </citation>
    <scope>NUCLEOTIDE SEQUENCE [LARGE SCALE GENOMIC DNA]</scope>
    <source>
        <strain evidence="4">6684</strain>
    </source>
</reference>
<feature type="domain" description="Zn(2)-C6 fungal-type" evidence="2">
    <location>
        <begin position="49"/>
        <end position="79"/>
    </location>
</feature>
<sequence length="585" mass="66379">MDYYYRRLMGNGTVTSKFRINTGSEVKSRAQTVPRVPSLENGATHHPSNCVRCYKLKKKCSRTYPKCSYCTRVGSECEYVDRKPKRPCLEQDKPAEDLVKATPAVHHHHSKAVSIASLVHSEEKEHSFENIELPPTEQLASKSAIAKKFNGRSIAKHSNSGPPNLLDEFLVVKPIADELLPLAFASAFFASYGWKYPVVDKRAFYKAFNAMSFTTETLVTLEVYLVLAVGCIIFDSGNNTKHYGSIFSDKMIESIVDIITYDPEIDTQCATLLVLLCIYAINVSSKDLAWSVLGFLNRTIIYKTDFLALTDKGLSKNVFWAVHNLDRELSLVLDKPSQFVPAPLIKQSADFSDVEENKCLAALMAKAVDMHKLQDRVLSLKLGLQDNNEEALRQLSVDLESWRVTISLAIHSEYAELPLLSRVIGMVHLDYYYLLIEIDQLSSTESFQFTLQFLLTSFSMLLNELGGDKFVPGFSLHMYFWYLKFFKVIDYNMKSLLRTLNNKDLSRSDISLRVSDFNGNLQLIVNLLKYLLNGTQTPDQYRNKMTSLSKRLTLLNIKLMGSNILSGSDEQLTELYKNIKLIMQD</sequence>
<dbReference type="Pfam" id="PF00172">
    <property type="entry name" value="Zn_clus"/>
    <property type="match status" value="1"/>
</dbReference>
<protein>
    <recommendedName>
        <fullName evidence="2">Zn(2)-C6 fungal-type domain-containing protein</fullName>
    </recommendedName>
</protein>
<evidence type="ECO:0000313" key="3">
    <source>
        <dbReference type="EMBL" id="KNE01963.1"/>
    </source>
</evidence>
<dbReference type="PANTHER" id="PTHR46910">
    <property type="entry name" value="TRANSCRIPTION FACTOR PDR1"/>
    <property type="match status" value="1"/>
</dbReference>
<organism evidence="3 4">
    <name type="scientific">Candidozyma auris</name>
    <name type="common">Yeast</name>
    <name type="synonym">Candida auris</name>
    <dbReference type="NCBI Taxonomy" id="498019"/>
    <lineage>
        <taxon>Eukaryota</taxon>
        <taxon>Fungi</taxon>
        <taxon>Dikarya</taxon>
        <taxon>Ascomycota</taxon>
        <taxon>Saccharomycotina</taxon>
        <taxon>Pichiomycetes</taxon>
        <taxon>Metschnikowiaceae</taxon>
        <taxon>Candidozyma</taxon>
    </lineage>
</organism>
<dbReference type="CDD" id="cd12148">
    <property type="entry name" value="fungal_TF_MHR"/>
    <property type="match status" value="1"/>
</dbReference>
<dbReference type="VEuPathDB" id="FungiDB:CJJ09_000394"/>
<dbReference type="GO" id="GO:0008270">
    <property type="term" value="F:zinc ion binding"/>
    <property type="evidence" value="ECO:0007669"/>
    <property type="project" value="InterPro"/>
</dbReference>
<dbReference type="EMBL" id="LGST01000007">
    <property type="protein sequence ID" value="KNE01963.1"/>
    <property type="molecule type" value="Genomic_DNA"/>
</dbReference>
<keyword evidence="1" id="KW-0539">Nucleus</keyword>
<dbReference type="VEuPathDB" id="FungiDB:CJI96_0002245"/>
<dbReference type="SUPFAM" id="SSF57701">
    <property type="entry name" value="Zn2/Cys6 DNA-binding domain"/>
    <property type="match status" value="1"/>
</dbReference>
<dbReference type="VEuPathDB" id="FungiDB:CJJ07_002588"/>
<evidence type="ECO:0000259" key="2">
    <source>
        <dbReference type="PROSITE" id="PS50048"/>
    </source>
</evidence>
<dbReference type="InterPro" id="IPR036864">
    <property type="entry name" value="Zn2-C6_fun-type_DNA-bd_sf"/>
</dbReference>
<dbReference type="Proteomes" id="UP000037122">
    <property type="component" value="Unassembled WGS sequence"/>
</dbReference>
<dbReference type="PROSITE" id="PS50048">
    <property type="entry name" value="ZN2_CY6_FUNGAL_2"/>
    <property type="match status" value="1"/>
</dbReference>
<dbReference type="VEuPathDB" id="FungiDB:CJI97_003786"/>
<dbReference type="GO" id="GO:0000981">
    <property type="term" value="F:DNA-binding transcription factor activity, RNA polymerase II-specific"/>
    <property type="evidence" value="ECO:0007669"/>
    <property type="project" value="InterPro"/>
</dbReference>
<comment type="caution">
    <text evidence="3">The sequence shown here is derived from an EMBL/GenBank/DDBJ whole genome shotgun (WGS) entry which is preliminary data.</text>
</comment>
<evidence type="ECO:0000256" key="1">
    <source>
        <dbReference type="ARBA" id="ARBA00023242"/>
    </source>
</evidence>
<gene>
    <name evidence="3" type="ORF">QG37_00898</name>
</gene>
<proteinExistence type="predicted"/>
<evidence type="ECO:0000313" key="4">
    <source>
        <dbReference type="Proteomes" id="UP000037122"/>
    </source>
</evidence>
<name>A0A0L0P6G1_CANAR</name>
<accession>A0A0L0P6G1</accession>
<dbReference type="PANTHER" id="PTHR46910:SF38">
    <property type="entry name" value="ZN(2)-C6 FUNGAL-TYPE DOMAIN-CONTAINING PROTEIN"/>
    <property type="match status" value="1"/>
</dbReference>
<dbReference type="VEuPathDB" id="FungiDB:QG37_00898"/>
<dbReference type="InterPro" id="IPR050987">
    <property type="entry name" value="AtrR-like"/>
</dbReference>
<dbReference type="CDD" id="cd00067">
    <property type="entry name" value="GAL4"/>
    <property type="match status" value="1"/>
</dbReference>
<dbReference type="Gene3D" id="4.10.240.10">
    <property type="entry name" value="Zn(2)-C6 fungal-type DNA-binding domain"/>
    <property type="match status" value="1"/>
</dbReference>
<dbReference type="AlphaFoldDB" id="A0A0L0P6G1"/>